<keyword evidence="2" id="KW-1185">Reference proteome</keyword>
<sequence>MRKRKITLVLMTLIIGLSTVIIGCSNINSNQLPEEMDKIKLEVVSKSELPEGINYAIKLKNGSSFTIKQNTVYISYPVNNGSSGYMANQAKVQAEGNKLDIRPGEEIALSVFIPNVFDSEKVDQNRLQYEIEGYINEVKDSNHFGQSGGDLFN</sequence>
<accession>L0F307</accession>
<dbReference type="AlphaFoldDB" id="L0F307"/>
<evidence type="ECO:0000313" key="1">
    <source>
        <dbReference type="EMBL" id="AGA68234.1"/>
    </source>
</evidence>
<dbReference type="STRING" id="871963.Desdi_0707"/>
<reference evidence="2" key="1">
    <citation type="submission" date="2012-02" db="EMBL/GenBank/DDBJ databases">
        <title>Complete sequence of Desulfitobacterium dichloroeliminans LMG P-21439.</title>
        <authorList>
            <person name="Lucas S."/>
            <person name="Han J."/>
            <person name="Lapidus A."/>
            <person name="Cheng J.-F."/>
            <person name="Goodwin L."/>
            <person name="Pitluck S."/>
            <person name="Peters L."/>
            <person name="Ovchinnikova G."/>
            <person name="Teshima H."/>
            <person name="Detter J.C."/>
            <person name="Han C."/>
            <person name="Tapia R."/>
            <person name="Land M."/>
            <person name="Hauser L."/>
            <person name="Kyrpides N."/>
            <person name="Ivanova N."/>
            <person name="Pagani I."/>
            <person name="Kruse T."/>
            <person name="de Vos W.M."/>
            <person name="Boon N."/>
            <person name="Smidt H."/>
            <person name="Woyke T."/>
        </authorList>
    </citation>
    <scope>NUCLEOTIDE SEQUENCE [LARGE SCALE GENOMIC DNA]</scope>
    <source>
        <strain evidence="2">LMG P-21439 / DCA1</strain>
    </source>
</reference>
<dbReference type="HOGENOM" id="CLU_143978_0_0_9"/>
<dbReference type="RefSeq" id="WP_015261236.1">
    <property type="nucleotide sequence ID" value="NC_019903.1"/>
</dbReference>
<protein>
    <submittedName>
        <fullName evidence="1">Uncharacterized protein</fullName>
    </submittedName>
</protein>
<dbReference type="EMBL" id="CP003344">
    <property type="protein sequence ID" value="AGA68234.1"/>
    <property type="molecule type" value="Genomic_DNA"/>
</dbReference>
<dbReference type="PROSITE" id="PS51257">
    <property type="entry name" value="PROKAR_LIPOPROTEIN"/>
    <property type="match status" value="1"/>
</dbReference>
<proteinExistence type="predicted"/>
<dbReference type="OrthoDB" id="2663729at2"/>
<organism evidence="1 2">
    <name type="scientific">Desulfitobacterium dichloroeliminans (strain LMG P-21439 / DCA1)</name>
    <dbReference type="NCBI Taxonomy" id="871963"/>
    <lineage>
        <taxon>Bacteria</taxon>
        <taxon>Bacillati</taxon>
        <taxon>Bacillota</taxon>
        <taxon>Clostridia</taxon>
        <taxon>Eubacteriales</taxon>
        <taxon>Desulfitobacteriaceae</taxon>
        <taxon>Desulfitobacterium</taxon>
    </lineage>
</organism>
<gene>
    <name evidence="1" type="ordered locus">Desdi_0707</name>
</gene>
<name>L0F307_DESDL</name>
<dbReference type="KEGG" id="ddl:Desdi_0707"/>
<dbReference type="Proteomes" id="UP000010797">
    <property type="component" value="Chromosome"/>
</dbReference>
<evidence type="ECO:0000313" key="2">
    <source>
        <dbReference type="Proteomes" id="UP000010797"/>
    </source>
</evidence>
<dbReference type="eggNOG" id="ENOG5033A1I">
    <property type="taxonomic scope" value="Bacteria"/>
</dbReference>